<keyword evidence="1" id="KW-1133">Transmembrane helix</keyword>
<proteinExistence type="predicted"/>
<keyword evidence="1" id="KW-0472">Membrane</keyword>
<reference evidence="2" key="2">
    <citation type="submission" date="2020-05" db="UniProtKB">
        <authorList>
            <consortium name="EnsemblMetazoa"/>
        </authorList>
    </citation>
    <scope>IDENTIFICATION</scope>
    <source>
        <strain evidence="2">IAEA</strain>
    </source>
</reference>
<sequence length="243" mass="26869">MDPNEKRISKRNFKEILTELVDLSISSQLRSVRLLVHPVLVSNKAYLITISIYGPLFSLLRDKEVPNIDVPYLSGLAIVLGLVLLFGAPVDKRCLHNVESPRKPRASSLQLEFLSGAFFPGDLVNLELSFVGMESLLCVGMTFNSDDLVFTCEEDCAISGRKDRQGVSVIVFIGKVHLREVIDAVIDFSFNKDFCLKPELEITFFDIYAGLIVACSAGGFSMCFVRPLAATLDLFVVGLTLVE</sequence>
<feature type="transmembrane region" description="Helical" evidence="1">
    <location>
        <begin position="34"/>
        <end position="60"/>
    </location>
</feature>
<dbReference type="EnsemblMetazoa" id="GPAI017005-RA">
    <property type="protein sequence ID" value="GPAI017005-PA"/>
    <property type="gene ID" value="GPAI017005"/>
</dbReference>
<protein>
    <submittedName>
        <fullName evidence="2">Uncharacterized protein</fullName>
    </submittedName>
</protein>
<keyword evidence="3" id="KW-1185">Reference proteome</keyword>
<keyword evidence="1" id="KW-0812">Transmembrane</keyword>
<accession>A0A1A9ZJS5</accession>
<dbReference type="AlphaFoldDB" id="A0A1A9ZJS5"/>
<dbReference type="Proteomes" id="UP000092445">
    <property type="component" value="Unassembled WGS sequence"/>
</dbReference>
<name>A0A1A9ZJS5_GLOPL</name>
<dbReference type="VEuPathDB" id="VectorBase:GPAI017005"/>
<organism evidence="2 3">
    <name type="scientific">Glossina pallidipes</name>
    <name type="common">Tsetse fly</name>
    <dbReference type="NCBI Taxonomy" id="7398"/>
    <lineage>
        <taxon>Eukaryota</taxon>
        <taxon>Metazoa</taxon>
        <taxon>Ecdysozoa</taxon>
        <taxon>Arthropoda</taxon>
        <taxon>Hexapoda</taxon>
        <taxon>Insecta</taxon>
        <taxon>Pterygota</taxon>
        <taxon>Neoptera</taxon>
        <taxon>Endopterygota</taxon>
        <taxon>Diptera</taxon>
        <taxon>Brachycera</taxon>
        <taxon>Muscomorpha</taxon>
        <taxon>Hippoboscoidea</taxon>
        <taxon>Glossinidae</taxon>
        <taxon>Glossina</taxon>
    </lineage>
</organism>
<feature type="transmembrane region" description="Helical" evidence="1">
    <location>
        <begin position="72"/>
        <end position="90"/>
    </location>
</feature>
<evidence type="ECO:0000313" key="3">
    <source>
        <dbReference type="Proteomes" id="UP000092445"/>
    </source>
</evidence>
<evidence type="ECO:0000256" key="1">
    <source>
        <dbReference type="SAM" id="Phobius"/>
    </source>
</evidence>
<reference evidence="3" key="1">
    <citation type="submission" date="2014-03" db="EMBL/GenBank/DDBJ databases">
        <authorList>
            <person name="Aksoy S."/>
            <person name="Warren W."/>
            <person name="Wilson R.K."/>
        </authorList>
    </citation>
    <scope>NUCLEOTIDE SEQUENCE [LARGE SCALE GENOMIC DNA]</scope>
    <source>
        <strain evidence="3">IAEA</strain>
    </source>
</reference>
<evidence type="ECO:0000313" key="2">
    <source>
        <dbReference type="EnsemblMetazoa" id="GPAI017005-PA"/>
    </source>
</evidence>